<dbReference type="EC" id="3.1.3.-" evidence="1"/>
<name>A0ABU5N2I2_9MICO</name>
<dbReference type="GO" id="GO:0016787">
    <property type="term" value="F:hydrolase activity"/>
    <property type="evidence" value="ECO:0007669"/>
    <property type="project" value="UniProtKB-KW"/>
</dbReference>
<sequence length="260" mass="28161">MALDIDGTVILEDESMSPGVVEAVADAVAAGHEVMLSTGRSWASTEPILTRLDIAPEYVVCANGAAILRRADAQTREYELHHTEQFDAHEVLTLLREHLPDAHYMVERPDGHRLYTDYVDDWNLGAADRVPFDQLAADPVSRVVVISPENTNGEFLELVQRIGLNEVSYAVGWTAWLDIAPQGVDKGTALERVRADLGLDPAHVLVIGDGRNDIGMFEWAVRNGGRAIAMGQSPDEVRAAANASTHTVHEGGVAAALRAL</sequence>
<dbReference type="Proteomes" id="UP001291912">
    <property type="component" value="Unassembled WGS sequence"/>
</dbReference>
<dbReference type="EMBL" id="JAWJYN010000001">
    <property type="protein sequence ID" value="MDZ8160293.1"/>
    <property type="molecule type" value="Genomic_DNA"/>
</dbReference>
<keyword evidence="2" id="KW-1185">Reference proteome</keyword>
<dbReference type="Gene3D" id="3.40.50.1000">
    <property type="entry name" value="HAD superfamily/HAD-like"/>
    <property type="match status" value="1"/>
</dbReference>
<keyword evidence="1" id="KW-0378">Hydrolase</keyword>
<dbReference type="InterPro" id="IPR036412">
    <property type="entry name" value="HAD-like_sf"/>
</dbReference>
<dbReference type="InterPro" id="IPR006379">
    <property type="entry name" value="HAD-SF_hydro_IIB"/>
</dbReference>
<protein>
    <submittedName>
        <fullName evidence="1">HAD family hydrolase</fullName>
        <ecNumber evidence="1">3.1.3.-</ecNumber>
    </submittedName>
</protein>
<dbReference type="Pfam" id="PF08282">
    <property type="entry name" value="Hydrolase_3"/>
    <property type="match status" value="1"/>
</dbReference>
<gene>
    <name evidence="1" type="ORF">R2Q92_00480</name>
</gene>
<dbReference type="PANTHER" id="PTHR10000:SF8">
    <property type="entry name" value="HAD SUPERFAMILY HYDROLASE-LIKE, TYPE 3"/>
    <property type="match status" value="1"/>
</dbReference>
<dbReference type="Gene3D" id="3.30.1240.10">
    <property type="match status" value="1"/>
</dbReference>
<accession>A0ABU5N2I2</accession>
<dbReference type="InterPro" id="IPR023214">
    <property type="entry name" value="HAD_sf"/>
</dbReference>
<dbReference type="PANTHER" id="PTHR10000">
    <property type="entry name" value="PHOSPHOSERINE PHOSPHATASE"/>
    <property type="match status" value="1"/>
</dbReference>
<dbReference type="SUPFAM" id="SSF56784">
    <property type="entry name" value="HAD-like"/>
    <property type="match status" value="1"/>
</dbReference>
<organism evidence="1 2">
    <name type="scientific">Microbacterium aquimaris</name>
    <dbReference type="NCBI Taxonomy" id="459816"/>
    <lineage>
        <taxon>Bacteria</taxon>
        <taxon>Bacillati</taxon>
        <taxon>Actinomycetota</taxon>
        <taxon>Actinomycetes</taxon>
        <taxon>Micrococcales</taxon>
        <taxon>Microbacteriaceae</taxon>
        <taxon>Microbacterium</taxon>
    </lineage>
</organism>
<comment type="caution">
    <text evidence="1">The sequence shown here is derived from an EMBL/GenBank/DDBJ whole genome shotgun (WGS) entry which is preliminary data.</text>
</comment>
<proteinExistence type="predicted"/>
<evidence type="ECO:0000313" key="2">
    <source>
        <dbReference type="Proteomes" id="UP001291912"/>
    </source>
</evidence>
<evidence type="ECO:0000313" key="1">
    <source>
        <dbReference type="EMBL" id="MDZ8160293.1"/>
    </source>
</evidence>
<reference evidence="1 2" key="1">
    <citation type="submission" date="2023-10" db="EMBL/GenBank/DDBJ databases">
        <title>Microbacterium xanthum sp. nov., isolated from seaweed.</title>
        <authorList>
            <person name="Lee S.D."/>
        </authorList>
    </citation>
    <scope>NUCLEOTIDE SEQUENCE [LARGE SCALE GENOMIC DNA]</scope>
    <source>
        <strain evidence="1 2">KCTC 19124</strain>
    </source>
</reference>
<dbReference type="NCBIfam" id="TIGR01484">
    <property type="entry name" value="HAD-SF-IIB"/>
    <property type="match status" value="1"/>
</dbReference>